<dbReference type="AlphaFoldDB" id="A0A9N9DTQ4"/>
<dbReference type="EMBL" id="CAJVPY010005632">
    <property type="protein sequence ID" value="CAG8647247.1"/>
    <property type="molecule type" value="Genomic_DNA"/>
</dbReference>
<feature type="chain" id="PRO_5040216085" evidence="1">
    <location>
        <begin position="17"/>
        <end position="152"/>
    </location>
</feature>
<dbReference type="Pfam" id="PF00024">
    <property type="entry name" value="PAN_1"/>
    <property type="match status" value="1"/>
</dbReference>
<evidence type="ECO:0000313" key="4">
    <source>
        <dbReference type="Proteomes" id="UP000789405"/>
    </source>
</evidence>
<feature type="domain" description="Apple" evidence="2">
    <location>
        <begin position="28"/>
        <end position="101"/>
    </location>
</feature>
<accession>A0A9N9DTQ4</accession>
<dbReference type="SUPFAM" id="SSF57414">
    <property type="entry name" value="Hairpin loop containing domain-like"/>
    <property type="match status" value="1"/>
</dbReference>
<proteinExistence type="predicted"/>
<dbReference type="PROSITE" id="PS50948">
    <property type="entry name" value="PAN"/>
    <property type="match status" value="1"/>
</dbReference>
<keyword evidence="4" id="KW-1185">Reference proteome</keyword>
<organism evidence="3 4">
    <name type="scientific">Dentiscutata erythropus</name>
    <dbReference type="NCBI Taxonomy" id="1348616"/>
    <lineage>
        <taxon>Eukaryota</taxon>
        <taxon>Fungi</taxon>
        <taxon>Fungi incertae sedis</taxon>
        <taxon>Mucoromycota</taxon>
        <taxon>Glomeromycotina</taxon>
        <taxon>Glomeromycetes</taxon>
        <taxon>Diversisporales</taxon>
        <taxon>Gigasporaceae</taxon>
        <taxon>Dentiscutata</taxon>
    </lineage>
</organism>
<dbReference type="Proteomes" id="UP000789405">
    <property type="component" value="Unassembled WGS sequence"/>
</dbReference>
<keyword evidence="1" id="KW-0732">Signal</keyword>
<gene>
    <name evidence="3" type="ORF">DERYTH_LOCUS9988</name>
</gene>
<feature type="signal peptide" evidence="1">
    <location>
        <begin position="1"/>
        <end position="16"/>
    </location>
</feature>
<evidence type="ECO:0000256" key="1">
    <source>
        <dbReference type="SAM" id="SignalP"/>
    </source>
</evidence>
<dbReference type="Gene3D" id="3.50.4.10">
    <property type="entry name" value="Hepatocyte Growth Factor"/>
    <property type="match status" value="1"/>
</dbReference>
<evidence type="ECO:0000313" key="3">
    <source>
        <dbReference type="EMBL" id="CAG8647247.1"/>
    </source>
</evidence>
<feature type="non-terminal residue" evidence="3">
    <location>
        <position position="1"/>
    </location>
</feature>
<evidence type="ECO:0000259" key="2">
    <source>
        <dbReference type="PROSITE" id="PS50948"/>
    </source>
</evidence>
<dbReference type="InterPro" id="IPR003609">
    <property type="entry name" value="Pan_app"/>
</dbReference>
<comment type="caution">
    <text evidence="3">The sequence shown here is derived from an EMBL/GenBank/DDBJ whole genome shotgun (WGS) entry which is preliminary data.</text>
</comment>
<dbReference type="OrthoDB" id="10383594at2759"/>
<name>A0A9N9DTQ4_9GLOM</name>
<sequence length="152" mass="17213">MFIELFISFIAACAQCNNVTVIPIDDCCRGLGINQAFDTSYVSDSPNFYMEIDNVDDAEECCKRCYNETLCVNFAYELTPKSCFLYGDSERGCIPAFLRPVSEIDRAYGIIGNEKDDRKDFEYFKKLAVMNDTSGILTYSWCLLSGVIKVIM</sequence>
<reference evidence="3" key="1">
    <citation type="submission" date="2021-06" db="EMBL/GenBank/DDBJ databases">
        <authorList>
            <person name="Kallberg Y."/>
            <person name="Tangrot J."/>
            <person name="Rosling A."/>
        </authorList>
    </citation>
    <scope>NUCLEOTIDE SEQUENCE</scope>
    <source>
        <strain evidence="3">MA453B</strain>
    </source>
</reference>
<protein>
    <submittedName>
        <fullName evidence="3">26836_t:CDS:1</fullName>
    </submittedName>
</protein>